<comment type="caution">
    <text evidence="2">The sequence shown here is derived from an EMBL/GenBank/DDBJ whole genome shotgun (WGS) entry which is preliminary data.</text>
</comment>
<evidence type="ECO:0000313" key="2">
    <source>
        <dbReference type="EMBL" id="GAA3545459.1"/>
    </source>
</evidence>
<dbReference type="RefSeq" id="WP_344860234.1">
    <property type="nucleotide sequence ID" value="NZ_BAAAZN010000006.1"/>
</dbReference>
<dbReference type="Pfam" id="PF19450">
    <property type="entry name" value="DUF5988"/>
    <property type="match status" value="1"/>
</dbReference>
<keyword evidence="3" id="KW-1185">Reference proteome</keyword>
<dbReference type="Proteomes" id="UP001500689">
    <property type="component" value="Unassembled WGS sequence"/>
</dbReference>
<organism evidence="2 3">
    <name type="scientific">Amycolatopsis ultiminotia</name>
    <dbReference type="NCBI Taxonomy" id="543629"/>
    <lineage>
        <taxon>Bacteria</taxon>
        <taxon>Bacillati</taxon>
        <taxon>Actinomycetota</taxon>
        <taxon>Actinomycetes</taxon>
        <taxon>Pseudonocardiales</taxon>
        <taxon>Pseudonocardiaceae</taxon>
        <taxon>Amycolatopsis</taxon>
    </lineage>
</organism>
<feature type="region of interest" description="Disordered" evidence="1">
    <location>
        <begin position="1"/>
        <end position="25"/>
    </location>
</feature>
<protein>
    <submittedName>
        <fullName evidence="2">Uncharacterized protein</fullName>
    </submittedName>
</protein>
<evidence type="ECO:0000256" key="1">
    <source>
        <dbReference type="SAM" id="MobiDB-lite"/>
    </source>
</evidence>
<reference evidence="3" key="1">
    <citation type="journal article" date="2019" name="Int. J. Syst. Evol. Microbiol.">
        <title>The Global Catalogue of Microorganisms (GCM) 10K type strain sequencing project: providing services to taxonomists for standard genome sequencing and annotation.</title>
        <authorList>
            <consortium name="The Broad Institute Genomics Platform"/>
            <consortium name="The Broad Institute Genome Sequencing Center for Infectious Disease"/>
            <person name="Wu L."/>
            <person name="Ma J."/>
        </authorList>
    </citation>
    <scope>NUCLEOTIDE SEQUENCE [LARGE SCALE GENOMIC DNA]</scope>
    <source>
        <strain evidence="3">JCM 16898</strain>
    </source>
</reference>
<name>A0ABP6W2L3_9PSEU</name>
<dbReference type="EMBL" id="BAAAZN010000006">
    <property type="protein sequence ID" value="GAA3545459.1"/>
    <property type="molecule type" value="Genomic_DNA"/>
</dbReference>
<sequence length="74" mass="7887">MTDVGQENATESTVSGTLEGGPESIPGAARACVVTASQDKVKVAHLGGYEHFERVPGPRSEPVFRWTMRTKAAE</sequence>
<gene>
    <name evidence="2" type="ORF">GCM10022222_31320</name>
</gene>
<evidence type="ECO:0000313" key="3">
    <source>
        <dbReference type="Proteomes" id="UP001500689"/>
    </source>
</evidence>
<proteinExistence type="predicted"/>
<accession>A0ABP6W2L3</accession>
<feature type="compositionally biased region" description="Polar residues" evidence="1">
    <location>
        <begin position="1"/>
        <end position="16"/>
    </location>
</feature>
<dbReference type="InterPro" id="IPR046030">
    <property type="entry name" value="DUF5988"/>
</dbReference>